<evidence type="ECO:0000313" key="3">
    <source>
        <dbReference type="Proteomes" id="UP000254968"/>
    </source>
</evidence>
<dbReference type="Pfam" id="PF18014">
    <property type="entry name" value="Acetyltransf_18"/>
    <property type="match status" value="1"/>
</dbReference>
<proteinExistence type="predicted"/>
<dbReference type="Gene3D" id="3.40.630.30">
    <property type="match status" value="1"/>
</dbReference>
<feature type="domain" description="N-acetyltransferase" evidence="1">
    <location>
        <begin position="4"/>
        <end position="137"/>
    </location>
</feature>
<dbReference type="Pfam" id="PF00583">
    <property type="entry name" value="Acetyltransf_1"/>
    <property type="match status" value="1"/>
</dbReference>
<sequence length="280" mass="32227">MQHYIIERMTPREVNLAIDWAKQEEWNPGLNDGYCFYQTDPQGFFAGKLKGKIIAVGSAVAYDEQFAFFGLYIVDKAYRQQGYGLKLTHHCLNYMGNRNVGLDGVLAMLTKYEHLGFQLAHKNTRYHFTNLFPKDCANLSVIPLQQVSFELLTQFDRQHFPSSRNTFLQCWINQTNAVSLGFLEKEKLRGYGVIRACQSGYKIGPLFAQTPEIAEALFLQLIRHANKSIYLDIPENNQFALELVKKYKGNQVFSTGRMYLKEEPPITYQQIYGITSFELG</sequence>
<dbReference type="InterPro" id="IPR000182">
    <property type="entry name" value="GNAT_dom"/>
</dbReference>
<dbReference type="GO" id="GO:0016747">
    <property type="term" value="F:acyltransferase activity, transferring groups other than amino-acyl groups"/>
    <property type="evidence" value="ECO:0007669"/>
    <property type="project" value="InterPro"/>
</dbReference>
<dbReference type="PROSITE" id="PS51186">
    <property type="entry name" value="GNAT"/>
    <property type="match status" value="1"/>
</dbReference>
<dbReference type="SUPFAM" id="SSF55729">
    <property type="entry name" value="Acyl-CoA N-acyltransferases (Nat)"/>
    <property type="match status" value="1"/>
</dbReference>
<dbReference type="EMBL" id="UGNV01000001">
    <property type="protein sequence ID" value="STX29481.1"/>
    <property type="molecule type" value="Genomic_DNA"/>
</dbReference>
<dbReference type="AlphaFoldDB" id="A0A378I460"/>
<dbReference type="PANTHER" id="PTHR47237:SF1">
    <property type="entry name" value="SLL0310 PROTEIN"/>
    <property type="match status" value="1"/>
</dbReference>
<organism evidence="2 3">
    <name type="scientific">Legionella beliardensis</name>
    <dbReference type="NCBI Taxonomy" id="91822"/>
    <lineage>
        <taxon>Bacteria</taxon>
        <taxon>Pseudomonadati</taxon>
        <taxon>Pseudomonadota</taxon>
        <taxon>Gammaproteobacteria</taxon>
        <taxon>Legionellales</taxon>
        <taxon>Legionellaceae</taxon>
        <taxon>Legionella</taxon>
    </lineage>
</organism>
<name>A0A378I460_9GAMM</name>
<keyword evidence="3" id="KW-1185">Reference proteome</keyword>
<gene>
    <name evidence="2" type="ORF">NCTC13315_02024</name>
</gene>
<protein>
    <submittedName>
        <fullName evidence="2">Acetyltransferase, GNAT family</fullName>
    </submittedName>
</protein>
<dbReference type="Gene3D" id="3.40.630.90">
    <property type="match status" value="1"/>
</dbReference>
<accession>A0A378I460</accession>
<dbReference type="InterPro" id="IPR016181">
    <property type="entry name" value="Acyl_CoA_acyltransferase"/>
</dbReference>
<keyword evidence="2" id="KW-0808">Transferase</keyword>
<reference evidence="2 3" key="1">
    <citation type="submission" date="2018-06" db="EMBL/GenBank/DDBJ databases">
        <authorList>
            <consortium name="Pathogen Informatics"/>
            <person name="Doyle S."/>
        </authorList>
    </citation>
    <scope>NUCLEOTIDE SEQUENCE [LARGE SCALE GENOMIC DNA]</scope>
    <source>
        <strain evidence="2 3">NCTC13315</strain>
    </source>
</reference>
<dbReference type="InterPro" id="IPR052729">
    <property type="entry name" value="Acyl/Acetyltrans_Enzymes"/>
</dbReference>
<dbReference type="CDD" id="cd04301">
    <property type="entry name" value="NAT_SF"/>
    <property type="match status" value="1"/>
</dbReference>
<evidence type="ECO:0000259" key="1">
    <source>
        <dbReference type="PROSITE" id="PS51186"/>
    </source>
</evidence>
<dbReference type="PANTHER" id="PTHR47237">
    <property type="entry name" value="SLL0310 PROTEIN"/>
    <property type="match status" value="1"/>
</dbReference>
<dbReference type="Proteomes" id="UP000254968">
    <property type="component" value="Unassembled WGS sequence"/>
</dbReference>
<evidence type="ECO:0000313" key="2">
    <source>
        <dbReference type="EMBL" id="STX29481.1"/>
    </source>
</evidence>
<dbReference type="OrthoDB" id="20916at2"/>
<dbReference type="InterPro" id="IPR041496">
    <property type="entry name" value="YitH/HolE_GNAT"/>
</dbReference>